<comment type="cofactor">
    <cofactor evidence="1">
        <name>FAD</name>
        <dbReference type="ChEBI" id="CHEBI:57692"/>
    </cofactor>
</comment>
<evidence type="ECO:0000313" key="10">
    <source>
        <dbReference type="EMBL" id="QIQ20208.1"/>
    </source>
</evidence>
<dbReference type="Proteomes" id="UP000501168">
    <property type="component" value="Chromosome"/>
</dbReference>
<name>A0A6G9I7M0_9GAMM</name>
<dbReference type="KEGG" id="orb:IPMB12_00025"/>
<evidence type="ECO:0000256" key="7">
    <source>
        <dbReference type="ARBA" id="ARBA00023033"/>
    </source>
</evidence>
<keyword evidence="4" id="KW-0285">Flavoprotein</keyword>
<dbReference type="PANTHER" id="PTHR43876">
    <property type="entry name" value="UBIQUINONE BIOSYNTHESIS MONOOXYGENASE COQ6, MITOCHONDRIAL"/>
    <property type="match status" value="1"/>
</dbReference>
<keyword evidence="5" id="KW-0274">FAD</keyword>
<comment type="subunit">
    <text evidence="8">Component of the Ubi complex metabolon, which regroups five ubiquinone biosynthesis proteins (UbiE, UbiF, UbiG, UbiH and UbiI) and two accessory factors (UbiK and the lipid-binding protein UbiJ).</text>
</comment>
<evidence type="ECO:0000313" key="11">
    <source>
        <dbReference type="Proteomes" id="UP000501168"/>
    </source>
</evidence>
<keyword evidence="6" id="KW-0560">Oxidoreductase</keyword>
<dbReference type="FunCoup" id="A0A6G9I7M0">
    <property type="interactions" value="360"/>
</dbReference>
<sequence length="392" mass="43648">MTNFDVIIVGAGMVGLATAQALRDSHLRIAIIDPSSSLHDDLPPEPTLRASAINAASQRYFNELGIWNKLIQSGRVLSFDSIKVWETTGFAKLSAKSQDYQYPNLGYIIENKLIQNSLYESVIENPNCQLLPYRVKHIQTDNELSQVELDNGDKLSARLIIAADGAHSPIRTALQIPVVQRPYRHHAIIATIETELPHQNCARQIFYPEGIIAFLPLWQPNKHCLVWSVKPEEAERLSVLSPLQFEQTLSDSTGLTLGHCHLLSPLATFPLTARYARQFVKHRLALIGDAAHTIHPLAGQGVNLGLQDSRLLAKTIKRLQSSHLDIGLVPNLHQFESARKKDAIIMLAAMQSIQDMFNGNALWKKTIRGAGMNLINHFPLVKKTLIKQAMGL</sequence>
<dbReference type="PROSITE" id="PS01304">
    <property type="entry name" value="UBIH"/>
    <property type="match status" value="1"/>
</dbReference>
<dbReference type="InterPro" id="IPR051205">
    <property type="entry name" value="UbiH/COQ6_monooxygenase"/>
</dbReference>
<organism evidence="10 11">
    <name type="scientific">Zophobihabitans entericus</name>
    <dbReference type="NCBI Taxonomy" id="1635327"/>
    <lineage>
        <taxon>Bacteria</taxon>
        <taxon>Pseudomonadati</taxon>
        <taxon>Pseudomonadota</taxon>
        <taxon>Gammaproteobacteria</taxon>
        <taxon>Orbales</taxon>
        <taxon>Orbaceae</taxon>
        <taxon>Zophobihabitans</taxon>
    </lineage>
</organism>
<dbReference type="Pfam" id="PF01494">
    <property type="entry name" value="FAD_binding_3"/>
    <property type="match status" value="1"/>
</dbReference>
<dbReference type="UniPathway" id="UPA00232"/>
<dbReference type="Gene3D" id="3.50.50.60">
    <property type="entry name" value="FAD/NAD(P)-binding domain"/>
    <property type="match status" value="2"/>
</dbReference>
<dbReference type="GO" id="GO:0110142">
    <property type="term" value="C:ubiquinone biosynthesis complex"/>
    <property type="evidence" value="ECO:0007669"/>
    <property type="project" value="UniProtKB-ARBA"/>
</dbReference>
<evidence type="ECO:0000256" key="2">
    <source>
        <dbReference type="ARBA" id="ARBA00004749"/>
    </source>
</evidence>
<dbReference type="AlphaFoldDB" id="A0A6G9I7M0"/>
<keyword evidence="11" id="KW-1185">Reference proteome</keyword>
<accession>A0A6G9I7M0</accession>
<evidence type="ECO:0000256" key="5">
    <source>
        <dbReference type="ARBA" id="ARBA00022827"/>
    </source>
</evidence>
<reference evidence="10 11" key="1">
    <citation type="submission" date="2020-03" db="EMBL/GenBank/DDBJ databases">
        <title>Complete genome sequence of Orbus sp. IPMB12 (BCRC 80908).</title>
        <authorList>
            <person name="Lo W.-S."/>
            <person name="Chang T.-H."/>
            <person name="Kuo C.-H."/>
        </authorList>
    </citation>
    <scope>NUCLEOTIDE SEQUENCE [LARGE SCALE GENOMIC DNA]</scope>
    <source>
        <strain evidence="10 11">IPMB12</strain>
    </source>
</reference>
<dbReference type="InterPro" id="IPR018168">
    <property type="entry name" value="Ubi_Hdrlase_CS"/>
</dbReference>
<dbReference type="PANTHER" id="PTHR43876:SF7">
    <property type="entry name" value="UBIQUINONE BIOSYNTHESIS MONOOXYGENASE COQ6, MITOCHONDRIAL"/>
    <property type="match status" value="1"/>
</dbReference>
<evidence type="ECO:0000256" key="3">
    <source>
        <dbReference type="ARBA" id="ARBA00005349"/>
    </source>
</evidence>
<keyword evidence="7" id="KW-0503">Monooxygenase</keyword>
<gene>
    <name evidence="10" type="ORF">IPMB12_00025</name>
</gene>
<dbReference type="NCBIfam" id="TIGR01988">
    <property type="entry name" value="Ubi-OHases"/>
    <property type="match status" value="1"/>
</dbReference>
<evidence type="ECO:0000256" key="8">
    <source>
        <dbReference type="ARBA" id="ARBA00065734"/>
    </source>
</evidence>
<dbReference type="InterPro" id="IPR002938">
    <property type="entry name" value="FAD-bd"/>
</dbReference>
<dbReference type="GO" id="GO:0071949">
    <property type="term" value="F:FAD binding"/>
    <property type="evidence" value="ECO:0007669"/>
    <property type="project" value="InterPro"/>
</dbReference>
<evidence type="ECO:0000256" key="6">
    <source>
        <dbReference type="ARBA" id="ARBA00023002"/>
    </source>
</evidence>
<dbReference type="InterPro" id="IPR036188">
    <property type="entry name" value="FAD/NAD-bd_sf"/>
</dbReference>
<comment type="pathway">
    <text evidence="2">Cofactor biosynthesis; ubiquinone biosynthesis.</text>
</comment>
<feature type="domain" description="FAD-binding" evidence="9">
    <location>
        <begin position="4"/>
        <end position="316"/>
    </location>
</feature>
<dbReference type="FunFam" id="3.50.50.60:FF:000021">
    <property type="entry name" value="Ubiquinone biosynthesis monooxygenase COQ6"/>
    <property type="match status" value="1"/>
</dbReference>
<dbReference type="RefSeq" id="WP_166913729.1">
    <property type="nucleotide sequence ID" value="NZ_CP050253.1"/>
</dbReference>
<dbReference type="InterPro" id="IPR010971">
    <property type="entry name" value="UbiH/COQ6"/>
</dbReference>
<evidence type="ECO:0000256" key="1">
    <source>
        <dbReference type="ARBA" id="ARBA00001974"/>
    </source>
</evidence>
<evidence type="ECO:0000259" key="9">
    <source>
        <dbReference type="Pfam" id="PF01494"/>
    </source>
</evidence>
<comment type="similarity">
    <text evidence="3">Belongs to the UbiH/COQ6 family.</text>
</comment>
<dbReference type="SUPFAM" id="SSF51905">
    <property type="entry name" value="FAD/NAD(P)-binding domain"/>
    <property type="match status" value="1"/>
</dbReference>
<evidence type="ECO:0000256" key="4">
    <source>
        <dbReference type="ARBA" id="ARBA00022630"/>
    </source>
</evidence>
<proteinExistence type="inferred from homology"/>
<protein>
    <submittedName>
        <fullName evidence="10">NAD(P)-binding protein</fullName>
    </submittedName>
</protein>
<dbReference type="GO" id="GO:0019168">
    <property type="term" value="F:2-polyprenylphenol 6-hydroxylase activity"/>
    <property type="evidence" value="ECO:0007669"/>
    <property type="project" value="TreeGrafter"/>
</dbReference>
<dbReference type="InParanoid" id="A0A6G9I7M0"/>
<dbReference type="EMBL" id="CP050253">
    <property type="protein sequence ID" value="QIQ20208.1"/>
    <property type="molecule type" value="Genomic_DNA"/>
</dbReference>
<dbReference type="PRINTS" id="PR00420">
    <property type="entry name" value="RNGMNOXGNASE"/>
</dbReference>
<dbReference type="GO" id="GO:0006744">
    <property type="term" value="P:ubiquinone biosynthetic process"/>
    <property type="evidence" value="ECO:0007669"/>
    <property type="project" value="UniProtKB-UniPathway"/>
</dbReference>